<evidence type="ECO:0000313" key="1">
    <source>
        <dbReference type="EMBL" id="BBY46610.1"/>
    </source>
</evidence>
<name>A0A7I7RQN6_9MYCO</name>
<accession>A0A7I7RQN6</accession>
<dbReference type="AlphaFoldDB" id="A0A7I7RQN6"/>
<organism evidence="1 2">
    <name type="scientific">Mycolicibacterium arabiense</name>
    <dbReference type="NCBI Taxonomy" id="1286181"/>
    <lineage>
        <taxon>Bacteria</taxon>
        <taxon>Bacillati</taxon>
        <taxon>Actinomycetota</taxon>
        <taxon>Actinomycetes</taxon>
        <taxon>Mycobacteriales</taxon>
        <taxon>Mycobacteriaceae</taxon>
        <taxon>Mycolicibacterium</taxon>
    </lineage>
</organism>
<dbReference type="RefSeq" id="WP_163916082.1">
    <property type="nucleotide sequence ID" value="NZ_AP022592.1"/>
</dbReference>
<sequence length="94" mass="10239">MYTLTIDDHGLDVTTLHDTPEAAQAALHTYLVLADYYHRPTQLSATHTAFELVSLSEAKPRAVGVATIEPYSELDARRDLEAVFAASPVRALAS</sequence>
<dbReference type="KEGG" id="marz:MARA_00400"/>
<keyword evidence="1" id="KW-0614">Plasmid</keyword>
<proteinExistence type="predicted"/>
<geneLocation type="plasmid" evidence="1">
    <name>pJCM18538</name>
</geneLocation>
<protein>
    <submittedName>
        <fullName evidence="1">Uncharacterized protein</fullName>
    </submittedName>
</protein>
<dbReference type="EMBL" id="AP022592">
    <property type="protein sequence ID" value="BBY46610.1"/>
    <property type="molecule type" value="Genomic_DNA"/>
</dbReference>
<evidence type="ECO:0000313" key="2">
    <source>
        <dbReference type="Proteomes" id="UP000467428"/>
    </source>
</evidence>
<dbReference type="Proteomes" id="UP000467428">
    <property type="component" value="Plasmid pJCM18538"/>
</dbReference>
<keyword evidence="2" id="KW-1185">Reference proteome</keyword>
<gene>
    <name evidence="1" type="ORF">MARA_00400</name>
</gene>
<reference evidence="1 2" key="1">
    <citation type="journal article" date="2019" name="Emerg. Microbes Infect.">
        <title>Comprehensive subspecies identification of 175 nontuberculous mycobacteria species based on 7547 genomic profiles.</title>
        <authorList>
            <person name="Matsumoto Y."/>
            <person name="Kinjo T."/>
            <person name="Motooka D."/>
            <person name="Nabeya D."/>
            <person name="Jung N."/>
            <person name="Uechi K."/>
            <person name="Horii T."/>
            <person name="Iida T."/>
            <person name="Fujita J."/>
            <person name="Nakamura S."/>
        </authorList>
    </citation>
    <scope>NUCLEOTIDE SEQUENCE [LARGE SCALE GENOMIC DNA]</scope>
    <source>
        <strain evidence="1 2">JCM 18538</strain>
        <plasmid evidence="1">pJCM18538</plasmid>
    </source>
</reference>